<keyword evidence="4" id="KW-1185">Reference proteome</keyword>
<evidence type="ECO:0000313" key="4">
    <source>
        <dbReference type="Proteomes" id="UP000238801"/>
    </source>
</evidence>
<evidence type="ECO:0000313" key="3">
    <source>
        <dbReference type="EMBL" id="PRY93309.1"/>
    </source>
</evidence>
<proteinExistence type="predicted"/>
<feature type="signal peptide" evidence="1">
    <location>
        <begin position="1"/>
        <end position="19"/>
    </location>
</feature>
<keyword evidence="1" id="KW-0732">Signal</keyword>
<dbReference type="Gene3D" id="3.40.50.10610">
    <property type="entry name" value="ABC-type transport auxiliary lipoprotein component"/>
    <property type="match status" value="1"/>
</dbReference>
<dbReference type="PROSITE" id="PS51257">
    <property type="entry name" value="PROKAR_LIPOPROTEIN"/>
    <property type="match status" value="1"/>
</dbReference>
<organism evidence="3 4">
    <name type="scientific">Hasllibacter halocynthiae</name>
    <dbReference type="NCBI Taxonomy" id="595589"/>
    <lineage>
        <taxon>Bacteria</taxon>
        <taxon>Pseudomonadati</taxon>
        <taxon>Pseudomonadota</taxon>
        <taxon>Alphaproteobacteria</taxon>
        <taxon>Rhodobacterales</taxon>
        <taxon>Roseobacteraceae</taxon>
        <taxon>Hasllibacter</taxon>
    </lineage>
</organism>
<gene>
    <name evidence="3" type="ORF">BCF33_2176</name>
</gene>
<feature type="chain" id="PRO_5015554137" description="ABC-type transport auxiliary lipoprotein component domain-containing protein" evidence="1">
    <location>
        <begin position="20"/>
        <end position="183"/>
    </location>
</feature>
<accession>A0A2T0X2Y2</accession>
<dbReference type="EMBL" id="PVTT01000002">
    <property type="protein sequence ID" value="PRY93309.1"/>
    <property type="molecule type" value="Genomic_DNA"/>
</dbReference>
<dbReference type="SUPFAM" id="SSF159594">
    <property type="entry name" value="XCC0632-like"/>
    <property type="match status" value="1"/>
</dbReference>
<dbReference type="AlphaFoldDB" id="A0A2T0X2Y2"/>
<sequence>MTMTRTLPLLALLLAGCGADPILYPVPAVPSGDRIGVSVGSVEVLDVSLPLYADIEEITFEQVDGSLLTSEEVAWADDPQRAVTLELARVLGTVTRATVAPTPWPFESFAEARVDVRVEEFVAGIDGRFRISGIWYAGTEERDRSGRFAIAIPYHPEGGVRAIAIARAQAVRDLARVIAAQGL</sequence>
<dbReference type="Pfam" id="PF03886">
    <property type="entry name" value="ABC_trans_aux"/>
    <property type="match status" value="1"/>
</dbReference>
<dbReference type="InterPro" id="IPR005586">
    <property type="entry name" value="ABC_trans_aux"/>
</dbReference>
<name>A0A2T0X2Y2_9RHOB</name>
<feature type="domain" description="ABC-type transport auxiliary lipoprotein component" evidence="2">
    <location>
        <begin position="37"/>
        <end position="179"/>
    </location>
</feature>
<comment type="caution">
    <text evidence="3">The sequence shown here is derived from an EMBL/GenBank/DDBJ whole genome shotgun (WGS) entry which is preliminary data.</text>
</comment>
<dbReference type="Proteomes" id="UP000238801">
    <property type="component" value="Unassembled WGS sequence"/>
</dbReference>
<evidence type="ECO:0000259" key="2">
    <source>
        <dbReference type="Pfam" id="PF03886"/>
    </source>
</evidence>
<dbReference type="OrthoDB" id="7858211at2"/>
<protein>
    <recommendedName>
        <fullName evidence="2">ABC-type transport auxiliary lipoprotein component domain-containing protein</fullName>
    </recommendedName>
</protein>
<reference evidence="3 4" key="1">
    <citation type="submission" date="2018-03" db="EMBL/GenBank/DDBJ databases">
        <title>Genomic Encyclopedia of Archaeal and Bacterial Type Strains, Phase II (KMG-II): from individual species to whole genera.</title>
        <authorList>
            <person name="Goeker M."/>
        </authorList>
    </citation>
    <scope>NUCLEOTIDE SEQUENCE [LARGE SCALE GENOMIC DNA]</scope>
    <source>
        <strain evidence="3 4">DSM 29318</strain>
    </source>
</reference>
<evidence type="ECO:0000256" key="1">
    <source>
        <dbReference type="SAM" id="SignalP"/>
    </source>
</evidence>